<keyword evidence="2" id="KW-0902">Two-component regulatory system</keyword>
<proteinExistence type="predicted"/>
<feature type="compositionally biased region" description="Polar residues" evidence="4">
    <location>
        <begin position="729"/>
        <end position="760"/>
    </location>
</feature>
<dbReference type="OrthoDB" id="21225at2759"/>
<dbReference type="GO" id="GO:0000156">
    <property type="term" value="F:phosphorelay response regulator activity"/>
    <property type="evidence" value="ECO:0007669"/>
    <property type="project" value="UniProtKB-ARBA"/>
</dbReference>
<dbReference type="STRING" id="1173061.A0A0J9XA59"/>
<dbReference type="SMART" id="SM00448">
    <property type="entry name" value="REC"/>
    <property type="match status" value="1"/>
</dbReference>
<feature type="compositionally biased region" description="Polar residues" evidence="4">
    <location>
        <begin position="207"/>
        <end position="243"/>
    </location>
</feature>
<dbReference type="PROSITE" id="PS50110">
    <property type="entry name" value="RESPONSE_REGULATORY"/>
    <property type="match status" value="1"/>
</dbReference>
<keyword evidence="7" id="KW-1185">Reference proteome</keyword>
<feature type="region of interest" description="Disordered" evidence="4">
    <location>
        <begin position="349"/>
        <end position="451"/>
    </location>
</feature>
<evidence type="ECO:0000256" key="4">
    <source>
        <dbReference type="SAM" id="MobiDB-lite"/>
    </source>
</evidence>
<accession>A0A0J9XA59</accession>
<sequence>MSNINNTSIANPDTQLQAQQPQLTLSPAQYSALLGLLQQQQAQQLQHAQQIQQQQKRRRVWIKRAGIPNAQATTVYVGPHDIVDDLKMLIIQKYPNSLARLTDPADLRVWRHSPGAAAAGVEIKPLAPELTVFDLLGPETDESEGMNEPFFVDFVGDNSLAVRNASAQATEAQAASVSDANTSFYKATMGLAEPPDSPKTDGISTPRELSSSPVSTNSQFNFSTALNGASNMPESTTEHTQPASDIAVPAVNTEGKTISSFGSNLSLRKTALKQQEQEAVPTKNTSGNGVILLPRQFKNPAASISSSSTLSSLSNNPSNSVNSYVGTTKTSTAKKVKNRLAVETSLSGVAAGGSSDSYSPTISPRTISQPGFKSITTNRDESYTRAKGSDPNELVKPSTIRRKQQQQLQEDNGAQGEKRNRRSSSNSKARPTSLPKLSAVPKKSSLSAASDSSVSNNRKLLLSINKGIAPYTTVVPQINVLIVEDNVINQKILETFLNRRKIRSSTAKNGKEAIEKWKRGGFHLVLMDIQLPVMNGIEATKNIRRLEHKNRIGVFSKSSTAENDGEGSTLAEIDPDDVLDIKLFRSPVIIVALTASSSLADKSEALAAGCNDFLTKPVNLKWLEQKTIEWGCMQALIDFEGWKHWVTRDPTPTSTPTSTVSAAAAGFHSGAGKPVSARRTSQGRPGLEKRRSLSAGRIKPKELAPLTPSSSSSRTGSASSLSSRSQGQKSPITAMTPVTNSLSNYTQPTRSPRNTSNNNIGGYFDHASNFLGSGGPGDTVELHLAPLTPVSPVTGPPSMQNAIGAVLATSPSTVTANTNRQRRAAIGD</sequence>
<evidence type="ECO:0000256" key="3">
    <source>
        <dbReference type="PROSITE-ProRule" id="PRU00169"/>
    </source>
</evidence>
<feature type="compositionally biased region" description="Polar residues" evidence="4">
    <location>
        <begin position="354"/>
        <end position="377"/>
    </location>
</feature>
<feature type="compositionally biased region" description="Low complexity" evidence="4">
    <location>
        <begin position="704"/>
        <end position="728"/>
    </location>
</feature>
<dbReference type="Pfam" id="PF00072">
    <property type="entry name" value="Response_reg"/>
    <property type="match status" value="1"/>
</dbReference>
<gene>
    <name evidence="6" type="ORF">BN980_GECA06s04245g</name>
</gene>
<dbReference type="FunFam" id="3.40.50.2300:FF:000146">
    <property type="entry name" value="Putative two-component response regulator SSK1p"/>
    <property type="match status" value="1"/>
</dbReference>
<feature type="domain" description="Response regulatory" evidence="5">
    <location>
        <begin position="479"/>
        <end position="631"/>
    </location>
</feature>
<protein>
    <submittedName>
        <fullName evidence="6">Similar to Saccharomyces cerevisiae YLR006C SSK1 Cytoplasmic response regulator</fullName>
    </submittedName>
</protein>
<dbReference type="GO" id="GO:0006950">
    <property type="term" value="P:response to stress"/>
    <property type="evidence" value="ECO:0007669"/>
    <property type="project" value="UniProtKB-ARBA"/>
</dbReference>
<dbReference type="Proteomes" id="UP000242525">
    <property type="component" value="Unassembled WGS sequence"/>
</dbReference>
<evidence type="ECO:0000256" key="2">
    <source>
        <dbReference type="ARBA" id="ARBA00023012"/>
    </source>
</evidence>
<dbReference type="PANTHER" id="PTHR45339">
    <property type="entry name" value="HYBRID SIGNAL TRANSDUCTION HISTIDINE KINASE J"/>
    <property type="match status" value="1"/>
</dbReference>
<dbReference type="InterPro" id="IPR001789">
    <property type="entry name" value="Sig_transdc_resp-reg_receiver"/>
</dbReference>
<evidence type="ECO:0000313" key="6">
    <source>
        <dbReference type="EMBL" id="CDO54071.1"/>
    </source>
</evidence>
<dbReference type="InterPro" id="IPR011006">
    <property type="entry name" value="CheY-like_superfamily"/>
</dbReference>
<dbReference type="Gene3D" id="3.40.50.2300">
    <property type="match status" value="1"/>
</dbReference>
<feature type="region of interest" description="Disordered" evidence="4">
    <location>
        <begin position="190"/>
        <end position="243"/>
    </location>
</feature>
<evidence type="ECO:0000256" key="1">
    <source>
        <dbReference type="ARBA" id="ARBA00022553"/>
    </source>
</evidence>
<dbReference type="AlphaFoldDB" id="A0A0J9XA59"/>
<reference evidence="6" key="1">
    <citation type="submission" date="2014-03" db="EMBL/GenBank/DDBJ databases">
        <authorList>
            <person name="Casaregola S."/>
        </authorList>
    </citation>
    <scope>NUCLEOTIDE SEQUENCE [LARGE SCALE GENOMIC DNA]</scope>
    <source>
        <strain evidence="6">CLIB 918</strain>
    </source>
</reference>
<dbReference type="SUPFAM" id="SSF52172">
    <property type="entry name" value="CheY-like"/>
    <property type="match status" value="1"/>
</dbReference>
<evidence type="ECO:0000259" key="5">
    <source>
        <dbReference type="PROSITE" id="PS50110"/>
    </source>
</evidence>
<feature type="region of interest" description="Disordered" evidence="4">
    <location>
        <begin position="667"/>
        <end position="761"/>
    </location>
</feature>
<dbReference type="PANTHER" id="PTHR45339:SF1">
    <property type="entry name" value="HYBRID SIGNAL TRANSDUCTION HISTIDINE KINASE J"/>
    <property type="match status" value="1"/>
</dbReference>
<organism evidence="6 7">
    <name type="scientific">Geotrichum candidum</name>
    <name type="common">Oospora lactis</name>
    <name type="synonym">Dipodascus geotrichum</name>
    <dbReference type="NCBI Taxonomy" id="1173061"/>
    <lineage>
        <taxon>Eukaryota</taxon>
        <taxon>Fungi</taxon>
        <taxon>Dikarya</taxon>
        <taxon>Ascomycota</taxon>
        <taxon>Saccharomycotina</taxon>
        <taxon>Dipodascomycetes</taxon>
        <taxon>Dipodascales</taxon>
        <taxon>Dipodascaceae</taxon>
        <taxon>Geotrichum</taxon>
    </lineage>
</organism>
<feature type="compositionally biased region" description="Basic and acidic residues" evidence="4">
    <location>
        <begin position="378"/>
        <end position="390"/>
    </location>
</feature>
<feature type="modified residue" description="4-aspartylphosphate" evidence="3">
    <location>
        <position position="528"/>
    </location>
</feature>
<comment type="caution">
    <text evidence="6">The sequence shown here is derived from an EMBL/GenBank/DDBJ whole genome shotgun (WGS) entry which is preliminary data.</text>
</comment>
<feature type="compositionally biased region" description="Low complexity" evidence="4">
    <location>
        <begin position="302"/>
        <end position="323"/>
    </location>
</feature>
<evidence type="ECO:0000313" key="7">
    <source>
        <dbReference type="Proteomes" id="UP000242525"/>
    </source>
</evidence>
<name>A0A0J9XA59_GEOCN</name>
<dbReference type="CDD" id="cd17546">
    <property type="entry name" value="REC_hyHK_CKI1_RcsC-like"/>
    <property type="match status" value="1"/>
</dbReference>
<feature type="region of interest" description="Disordered" evidence="4">
    <location>
        <begin position="302"/>
        <end position="326"/>
    </location>
</feature>
<keyword evidence="1 3" id="KW-0597">Phosphoprotein</keyword>
<dbReference type="EMBL" id="CCBN010000006">
    <property type="protein sequence ID" value="CDO54071.1"/>
    <property type="molecule type" value="Genomic_DNA"/>
</dbReference>